<evidence type="ECO:0000259" key="1">
    <source>
        <dbReference type="Pfam" id="PF00535"/>
    </source>
</evidence>
<dbReference type="PANTHER" id="PTHR48090">
    <property type="entry name" value="UNDECAPRENYL-PHOSPHATE 4-DEOXY-4-FORMAMIDO-L-ARABINOSE TRANSFERASE-RELATED"/>
    <property type="match status" value="1"/>
</dbReference>
<dbReference type="SUPFAM" id="SSF53448">
    <property type="entry name" value="Nucleotide-diphospho-sugar transferases"/>
    <property type="match status" value="1"/>
</dbReference>
<gene>
    <name evidence="2" type="ORF">ENT17_03415</name>
</gene>
<organism evidence="2">
    <name type="scientific">Bellilinea caldifistulae</name>
    <dbReference type="NCBI Taxonomy" id="360411"/>
    <lineage>
        <taxon>Bacteria</taxon>
        <taxon>Bacillati</taxon>
        <taxon>Chloroflexota</taxon>
        <taxon>Anaerolineae</taxon>
        <taxon>Anaerolineales</taxon>
        <taxon>Anaerolineaceae</taxon>
        <taxon>Bellilinea</taxon>
    </lineage>
</organism>
<sequence>MRRAYDKIDYVQISSAQPSASAAVLALIPAYNEAAHIGGVVRAARQYLPVLMIDDGSTDDTAAQASAAGAQVLVQQPNQGKGAALLRGFSAALEQRTQAVITLDADGQHDPAEIPAFLQRWRLTGADLIIGRRNFRQMPAVRRLSNTLGTALFSWAAGQPIADNQSGYRLISRKLMRLLVEQPGRERGFEFEVEMIVRCIQHNLKMDWVDIRTIYADEKSHIRPLAHLAGFLQVCWRTHKILSERERKA</sequence>
<dbReference type="AlphaFoldDB" id="A0A7C4Q1I7"/>
<dbReference type="Gene3D" id="3.90.550.10">
    <property type="entry name" value="Spore Coat Polysaccharide Biosynthesis Protein SpsA, Chain A"/>
    <property type="match status" value="1"/>
</dbReference>
<evidence type="ECO:0000313" key="2">
    <source>
        <dbReference type="EMBL" id="HGS86648.1"/>
    </source>
</evidence>
<reference evidence="2" key="1">
    <citation type="journal article" date="2020" name="mSystems">
        <title>Genome- and Community-Level Interaction Insights into Carbon Utilization and Element Cycling Functions of Hydrothermarchaeota in Hydrothermal Sediment.</title>
        <authorList>
            <person name="Zhou Z."/>
            <person name="Liu Y."/>
            <person name="Xu W."/>
            <person name="Pan J."/>
            <person name="Luo Z.H."/>
            <person name="Li M."/>
        </authorList>
    </citation>
    <scope>NUCLEOTIDE SEQUENCE [LARGE SCALE GENOMIC DNA]</scope>
    <source>
        <strain evidence="2">SpSt-556</strain>
    </source>
</reference>
<name>A0A7C4Q1I7_9CHLR</name>
<accession>A0A7C4Q1I7</accession>
<dbReference type="InterPro" id="IPR001173">
    <property type="entry name" value="Glyco_trans_2-like"/>
</dbReference>
<dbReference type="GO" id="GO:0016740">
    <property type="term" value="F:transferase activity"/>
    <property type="evidence" value="ECO:0007669"/>
    <property type="project" value="UniProtKB-KW"/>
</dbReference>
<dbReference type="EMBL" id="DSXR01000041">
    <property type="protein sequence ID" value="HGS86648.1"/>
    <property type="molecule type" value="Genomic_DNA"/>
</dbReference>
<dbReference type="CDD" id="cd04179">
    <property type="entry name" value="DPM_DPG-synthase_like"/>
    <property type="match status" value="1"/>
</dbReference>
<protein>
    <submittedName>
        <fullName evidence="2">Glycosyltransferase family 2 protein</fullName>
    </submittedName>
</protein>
<dbReference type="InterPro" id="IPR029044">
    <property type="entry name" value="Nucleotide-diphossugar_trans"/>
</dbReference>
<dbReference type="PANTHER" id="PTHR48090:SF7">
    <property type="entry name" value="RFBJ PROTEIN"/>
    <property type="match status" value="1"/>
</dbReference>
<dbReference type="Pfam" id="PF00535">
    <property type="entry name" value="Glycos_transf_2"/>
    <property type="match status" value="1"/>
</dbReference>
<dbReference type="InterPro" id="IPR050256">
    <property type="entry name" value="Glycosyltransferase_2"/>
</dbReference>
<keyword evidence="2" id="KW-0808">Transferase</keyword>
<proteinExistence type="predicted"/>
<feature type="domain" description="Glycosyltransferase 2-like" evidence="1">
    <location>
        <begin position="27"/>
        <end position="146"/>
    </location>
</feature>
<comment type="caution">
    <text evidence="2">The sequence shown here is derived from an EMBL/GenBank/DDBJ whole genome shotgun (WGS) entry which is preliminary data.</text>
</comment>